<reference evidence="1 2" key="1">
    <citation type="journal article" date="2004" name="J. Virol.">
        <title>Functional genomics analysis of Singapore grouper iridovirus: complete sequence determination and proteomic analysis.</title>
        <authorList>
            <person name="Song W.J."/>
            <person name="Qin Q.W."/>
            <person name="Qiu J."/>
            <person name="Huang C.H."/>
            <person name="Wang F."/>
            <person name="Hew C.L."/>
        </authorList>
    </citation>
    <scope>NUCLEOTIDE SEQUENCE [LARGE SCALE GENOMIC DNA]</scope>
</reference>
<evidence type="ECO:0000313" key="2">
    <source>
        <dbReference type="Proteomes" id="UP000172127"/>
    </source>
</evidence>
<keyword evidence="2" id="KW-1185">Reference proteome</keyword>
<organism evidence="1 2">
    <name type="scientific">Singapore grouper iridovirus</name>
    <dbReference type="NCBI Taxonomy" id="262968"/>
    <lineage>
        <taxon>Viruses</taxon>
        <taxon>Varidnaviria</taxon>
        <taxon>Bamfordvirae</taxon>
        <taxon>Nucleocytoviricota</taxon>
        <taxon>Megaviricetes</taxon>
        <taxon>Pimascovirales</taxon>
        <taxon>Pimascovirales incertae sedis</taxon>
        <taxon>Iridoviridae</taxon>
        <taxon>Alphairidovirinae</taxon>
        <taxon>Ranavirus</taxon>
        <taxon>Ranavirus epinephelus1</taxon>
    </lineage>
</organism>
<dbReference type="Proteomes" id="UP000172127">
    <property type="component" value="Segment"/>
</dbReference>
<dbReference type="RefSeq" id="YP_164225.1">
    <property type="nucleotide sequence ID" value="NC_006549.1"/>
</dbReference>
<dbReference type="EMBL" id="AY521625">
    <property type="protein sequence ID" value="AAS18145.1"/>
    <property type="molecule type" value="Genomic_DNA"/>
</dbReference>
<dbReference type="KEGG" id="vg:3197156"/>
<sequence>MTASSFETSRSTAEKSVKLLKLSFELVETICPPTALNTTEFPELGLIHCTELVPAGAEHGNNAVPDVFTLTVVPSTTINLIRDVSSGASYVMLSPALEKAQTLETNNMNQIIVRRCNIAICFYFKKIMLLKIGKLQ</sequence>
<proteinExistence type="predicted"/>
<accession>Q5YFD5</accession>
<dbReference type="GeneID" id="3197156"/>
<name>Q5YFD5_9VIRU</name>
<gene>
    <name evidence="1" type="ORF">ORF130L</name>
</gene>
<evidence type="ECO:0000313" key="1">
    <source>
        <dbReference type="EMBL" id="AAS18145.1"/>
    </source>
</evidence>
<protein>
    <submittedName>
        <fullName evidence="1">Uncharacterized protein</fullName>
    </submittedName>
</protein>